<evidence type="ECO:0000256" key="15">
    <source>
        <dbReference type="ARBA" id="ARBA00042018"/>
    </source>
</evidence>
<feature type="region of interest" description="Disordered" evidence="17">
    <location>
        <begin position="383"/>
        <end position="415"/>
    </location>
</feature>
<dbReference type="GO" id="GO:0030198">
    <property type="term" value="P:extracellular matrix organization"/>
    <property type="evidence" value="ECO:0007669"/>
    <property type="project" value="Ensembl"/>
</dbReference>
<evidence type="ECO:0000259" key="18">
    <source>
        <dbReference type="PROSITE" id="PS50024"/>
    </source>
</evidence>
<evidence type="ECO:0000256" key="9">
    <source>
        <dbReference type="ARBA" id="ARBA00022981"/>
    </source>
</evidence>
<evidence type="ECO:0000256" key="7">
    <source>
        <dbReference type="ARBA" id="ARBA00022729"/>
    </source>
</evidence>
<evidence type="ECO:0000256" key="3">
    <source>
        <dbReference type="ARBA" id="ARBA00004593"/>
    </source>
</evidence>
<accession>H0V956</accession>
<organism evidence="19 20">
    <name type="scientific">Cavia porcellus</name>
    <name type="common">Guinea pig</name>
    <dbReference type="NCBI Taxonomy" id="10141"/>
    <lineage>
        <taxon>Eukaryota</taxon>
        <taxon>Metazoa</taxon>
        <taxon>Chordata</taxon>
        <taxon>Craniata</taxon>
        <taxon>Vertebrata</taxon>
        <taxon>Euteleostomi</taxon>
        <taxon>Mammalia</taxon>
        <taxon>Eutheria</taxon>
        <taxon>Euarchontoglires</taxon>
        <taxon>Glires</taxon>
        <taxon>Rodentia</taxon>
        <taxon>Hystricomorpha</taxon>
        <taxon>Caviidae</taxon>
        <taxon>Cavia</taxon>
    </lineage>
</organism>
<dbReference type="GO" id="GO:0008201">
    <property type="term" value="F:heparin binding"/>
    <property type="evidence" value="ECO:0007669"/>
    <property type="project" value="UniProtKB-KW"/>
</dbReference>
<evidence type="ECO:0000256" key="8">
    <source>
        <dbReference type="ARBA" id="ARBA00022737"/>
    </source>
</evidence>
<evidence type="ECO:0000313" key="20">
    <source>
        <dbReference type="Proteomes" id="UP000005447"/>
    </source>
</evidence>
<keyword evidence="7" id="KW-0732">Signal</keyword>
<proteinExistence type="predicted"/>
<gene>
    <name evidence="19" type="primary">IMPG1</name>
</gene>
<evidence type="ECO:0000256" key="1">
    <source>
        <dbReference type="ARBA" id="ARBA00004437"/>
    </source>
</evidence>
<dbReference type="Gene3D" id="3.30.70.960">
    <property type="entry name" value="SEA domain"/>
    <property type="match status" value="1"/>
</dbReference>
<evidence type="ECO:0000256" key="12">
    <source>
        <dbReference type="ARBA" id="ARBA00023273"/>
    </source>
</evidence>
<dbReference type="PANTHER" id="PTHR12199">
    <property type="entry name" value="INTERPHOTORECEPTOR MATRIX PROTEOGLYCAN"/>
    <property type="match status" value="1"/>
</dbReference>
<feature type="domain" description="SEA" evidence="18">
    <location>
        <begin position="539"/>
        <end position="652"/>
    </location>
</feature>
<evidence type="ECO:0000256" key="10">
    <source>
        <dbReference type="ARBA" id="ARBA00023170"/>
    </source>
</evidence>
<keyword evidence="12" id="KW-0966">Cell projection</keyword>
<evidence type="ECO:0000256" key="6">
    <source>
        <dbReference type="ARBA" id="ARBA00022674"/>
    </source>
</evidence>
<dbReference type="GO" id="GO:0005540">
    <property type="term" value="F:hyaluronic acid binding"/>
    <property type="evidence" value="ECO:0007669"/>
    <property type="project" value="UniProtKB-KW"/>
</dbReference>
<keyword evidence="9" id="KW-0730">Sialic acid</keyword>
<dbReference type="HOGENOM" id="CLU_005111_1_0_1"/>
<dbReference type="FunCoup" id="H0V956">
    <property type="interactions" value="33"/>
</dbReference>
<dbReference type="InterPro" id="IPR000082">
    <property type="entry name" value="SEA_dom"/>
</dbReference>
<evidence type="ECO:0000256" key="5">
    <source>
        <dbReference type="ARBA" id="ARBA00022530"/>
    </source>
</evidence>
<dbReference type="Proteomes" id="UP000005447">
    <property type="component" value="Unassembled WGS sequence"/>
</dbReference>
<dbReference type="PANTHER" id="PTHR12199:SF3">
    <property type="entry name" value="INTERPHOTORECEPTOR MATRIX PROTEOGLYCAN 1"/>
    <property type="match status" value="1"/>
</dbReference>
<keyword evidence="6" id="KW-0358">Heparin-binding</keyword>
<keyword evidence="5" id="KW-0272">Extracellular matrix</keyword>
<evidence type="ECO:0000256" key="11">
    <source>
        <dbReference type="ARBA" id="ARBA00023180"/>
    </source>
</evidence>
<dbReference type="GO" id="GO:0001750">
    <property type="term" value="C:photoreceptor outer segment"/>
    <property type="evidence" value="ECO:0007669"/>
    <property type="project" value="UniProtKB-SubCell"/>
</dbReference>
<keyword evidence="11" id="KW-0325">Glycoprotein</keyword>
<evidence type="ECO:0000313" key="19">
    <source>
        <dbReference type="Ensembl" id="ENSCPOP00000006334.3"/>
    </source>
</evidence>
<dbReference type="InterPro" id="IPR036364">
    <property type="entry name" value="SEA_dom_sf"/>
</dbReference>
<dbReference type="Pfam" id="PF01390">
    <property type="entry name" value="SEA"/>
    <property type="match status" value="2"/>
</dbReference>
<evidence type="ECO:0000256" key="4">
    <source>
        <dbReference type="ARBA" id="ARBA00022525"/>
    </source>
</evidence>
<dbReference type="GeneTree" id="ENSGT00530000063503"/>
<name>H0V956_CAVPO</name>
<dbReference type="InParanoid" id="H0V956"/>
<dbReference type="SMART" id="SM00200">
    <property type="entry name" value="SEA"/>
    <property type="match status" value="2"/>
</dbReference>
<feature type="domain" description="SEA" evidence="18">
    <location>
        <begin position="226"/>
        <end position="346"/>
    </location>
</feature>
<dbReference type="GO" id="GO:0007601">
    <property type="term" value="P:visual perception"/>
    <property type="evidence" value="ECO:0007669"/>
    <property type="project" value="InterPro"/>
</dbReference>
<dbReference type="OMA" id="VCQQETF"/>
<evidence type="ECO:0000256" key="2">
    <source>
        <dbReference type="ARBA" id="ARBA00004504"/>
    </source>
</evidence>
<keyword evidence="13" id="KW-0373">Hyaluronic acid</keyword>
<dbReference type="VEuPathDB" id="HostDB:ENSCPOG00000007022"/>
<reference evidence="19" key="3">
    <citation type="submission" date="2025-09" db="UniProtKB">
        <authorList>
            <consortium name="Ensembl"/>
        </authorList>
    </citation>
    <scope>IDENTIFICATION</scope>
    <source>
        <strain evidence="19">2N</strain>
    </source>
</reference>
<dbReference type="EMBL" id="AAKN02007852">
    <property type="status" value="NOT_ANNOTATED_CDS"/>
    <property type="molecule type" value="Genomic_DNA"/>
</dbReference>
<keyword evidence="10" id="KW-0675">Receptor</keyword>
<comment type="subcellular location">
    <subcellularLocation>
        <location evidence="2">Cell projection</location>
        <location evidence="2">Cilium</location>
        <location evidence="2">Photoreceptor outer segment</location>
    </subcellularLocation>
    <subcellularLocation>
        <location evidence="1">Photoreceptor inner segment</location>
    </subcellularLocation>
    <subcellularLocation>
        <location evidence="3">Secreted</location>
        <location evidence="3">Extracellular space</location>
        <location evidence="3">Extracellular matrix</location>
        <location evidence="3">Interphotoreceptor matrix</location>
    </subcellularLocation>
</comment>
<dbReference type="InterPro" id="IPR039861">
    <property type="entry name" value="IMPG"/>
</dbReference>
<protein>
    <recommendedName>
        <fullName evidence="14">Interphotoreceptor matrix proteoglycan 1</fullName>
    </recommendedName>
    <alternativeName>
        <fullName evidence="15">Sialoprotein associated with cones and rods</fullName>
    </alternativeName>
</protein>
<evidence type="ECO:0000256" key="14">
    <source>
        <dbReference type="ARBA" id="ARBA00040753"/>
    </source>
</evidence>
<sequence length="730" mass="82026">MYHISANIHEEINLSFTDTAITIHHSETKDVDNAPRIETTENTAKMHKMSTMRRIFDLAKLRTKRSALFPAGVKVCPEESLKQILANLQAYYRLRVCQEAVWEAYRIFLDRIPDTGEYQQWVSTCQQETFCLFDIGRNFSSSQEHLNLLQQVSLSSRDEAPTEHTLMKLPGTPVLPTVVTNISPGFFPLSPDDSHIHEILNDSLKGTKKPTMVRKMELIQVFISAPEQKVELILSLPNQRFKAELADPRSTSYQELAGKSQLQIQKVFKKLAGFKELHVLGFRPRKERDGSTEMRLMAIFTRDNAAANSPPSDHLSFESNKIESEVVHRGTMEEDKQPEIDLTTINFKKLIRRVLEEEQSLDMGTIQFTDGCPEAAFSESKLGTMSRKGHDPLDVSSTDSPWSPPARVSASLSETPPFSTMSSIFSLTDQSSMDRTSIDRLVLAPEVTIPSSDHSAADELALKVSHSPISSDDGRLGTDGQDITSDQDTMDVSNTPPLLGELGLSEYVSIPDHFLERTTPVPALHYITTSSMTIATKGQELIVFFSLRVANMPFSNDLFNKSSLEYQALEQRFMQLLVPYLQSNLTGFKQLEILNFRNGSVIMNSKIRFAKSVPYNLMEAMNGVVEDLRSMAAQQLDLEIDSFSLNIEPDDPAGLCRSIACSQFSQCVENDQTEDAKCHCGPEFQHQRGVKHTNVTHCLTISKKGIIKRNSESLTAGVEEFNQRDDWEEN</sequence>
<evidence type="ECO:0000256" key="17">
    <source>
        <dbReference type="SAM" id="MobiDB-lite"/>
    </source>
</evidence>
<evidence type="ECO:0000256" key="16">
    <source>
        <dbReference type="ARBA" id="ARBA00045407"/>
    </source>
</evidence>
<dbReference type="SUPFAM" id="SSF82671">
    <property type="entry name" value="SEA domain"/>
    <property type="match status" value="2"/>
</dbReference>
<dbReference type="EMBL" id="AAKN02007853">
    <property type="status" value="NOT_ANNOTATED_CDS"/>
    <property type="molecule type" value="Genomic_DNA"/>
</dbReference>
<keyword evidence="4" id="KW-0964">Secreted</keyword>
<reference evidence="19" key="2">
    <citation type="submission" date="2025-08" db="UniProtKB">
        <authorList>
            <consortium name="Ensembl"/>
        </authorList>
    </citation>
    <scope>IDENTIFICATION</scope>
    <source>
        <strain evidence="19">2N</strain>
    </source>
</reference>
<dbReference type="GO" id="GO:0001917">
    <property type="term" value="C:photoreceptor inner segment"/>
    <property type="evidence" value="ECO:0007669"/>
    <property type="project" value="UniProtKB-SubCell"/>
</dbReference>
<dbReference type="PROSITE" id="PS50024">
    <property type="entry name" value="SEA"/>
    <property type="match status" value="2"/>
</dbReference>
<dbReference type="Ensembl" id="ENSCPOT00000007091.3">
    <property type="protein sequence ID" value="ENSCPOP00000006334.3"/>
    <property type="gene ID" value="ENSCPOG00000007022.4"/>
</dbReference>
<evidence type="ECO:0000256" key="13">
    <source>
        <dbReference type="ARBA" id="ARBA00023290"/>
    </source>
</evidence>
<reference evidence="20" key="1">
    <citation type="journal article" date="2011" name="Nature">
        <title>A high-resolution map of human evolutionary constraint using 29 mammals.</title>
        <authorList>
            <person name="Lindblad-Toh K."/>
            <person name="Garber M."/>
            <person name="Zuk O."/>
            <person name="Lin M.F."/>
            <person name="Parker B.J."/>
            <person name="Washietl S."/>
            <person name="Kheradpour P."/>
            <person name="Ernst J."/>
            <person name="Jordan G."/>
            <person name="Mauceli E."/>
            <person name="Ward L.D."/>
            <person name="Lowe C.B."/>
            <person name="Holloway A.K."/>
            <person name="Clamp M."/>
            <person name="Gnerre S."/>
            <person name="Alfoldi J."/>
            <person name="Beal K."/>
            <person name="Chang J."/>
            <person name="Clawson H."/>
            <person name="Cuff J."/>
            <person name="Di Palma F."/>
            <person name="Fitzgerald S."/>
            <person name="Flicek P."/>
            <person name="Guttman M."/>
            <person name="Hubisz M.J."/>
            <person name="Jaffe D.B."/>
            <person name="Jungreis I."/>
            <person name="Kent W.J."/>
            <person name="Kostka D."/>
            <person name="Lara M."/>
            <person name="Martins A.L."/>
            <person name="Massingham T."/>
            <person name="Moltke I."/>
            <person name="Raney B.J."/>
            <person name="Rasmussen M.D."/>
            <person name="Robinson J."/>
            <person name="Stark A."/>
            <person name="Vilella A.J."/>
            <person name="Wen J."/>
            <person name="Xie X."/>
            <person name="Zody M.C."/>
            <person name="Baldwin J."/>
            <person name="Bloom T."/>
            <person name="Chin C.W."/>
            <person name="Heiman D."/>
            <person name="Nicol R."/>
            <person name="Nusbaum C."/>
            <person name="Young S."/>
            <person name="Wilkinson J."/>
            <person name="Worley K.C."/>
            <person name="Kovar C.L."/>
            <person name="Muzny D.M."/>
            <person name="Gibbs R.A."/>
            <person name="Cree A."/>
            <person name="Dihn H.H."/>
            <person name="Fowler G."/>
            <person name="Jhangiani S."/>
            <person name="Joshi V."/>
            <person name="Lee S."/>
            <person name="Lewis L.R."/>
            <person name="Nazareth L.V."/>
            <person name="Okwuonu G."/>
            <person name="Santibanez J."/>
            <person name="Warren W.C."/>
            <person name="Mardis E.R."/>
            <person name="Weinstock G.M."/>
            <person name="Wilson R.K."/>
            <person name="Delehaunty K."/>
            <person name="Dooling D."/>
            <person name="Fronik C."/>
            <person name="Fulton L."/>
            <person name="Fulton B."/>
            <person name="Graves T."/>
            <person name="Minx P."/>
            <person name="Sodergren E."/>
            <person name="Birney E."/>
            <person name="Margulies E.H."/>
            <person name="Herrero J."/>
            <person name="Green E.D."/>
            <person name="Haussler D."/>
            <person name="Siepel A."/>
            <person name="Goldman N."/>
            <person name="Pollard K.S."/>
            <person name="Pedersen J.S."/>
            <person name="Lander E.S."/>
            <person name="Kellis M."/>
        </authorList>
    </citation>
    <scope>NUCLEOTIDE SEQUENCE [LARGE SCALE GENOMIC DNA]</scope>
    <source>
        <strain evidence="20">2N</strain>
    </source>
</reference>
<keyword evidence="8" id="KW-0677">Repeat</keyword>
<dbReference type="STRING" id="10141.ENSCPOP00000006334"/>
<dbReference type="GO" id="GO:0033165">
    <property type="term" value="C:interphotoreceptor matrix"/>
    <property type="evidence" value="ECO:0007669"/>
    <property type="project" value="UniProtKB-SubCell"/>
</dbReference>
<dbReference type="AlphaFoldDB" id="H0V956"/>
<keyword evidence="20" id="KW-1185">Reference proteome</keyword>
<comment type="function">
    <text evidence="16">Chondroitin sulfate-, heparin- and hyaluronan-binding protein. May serve to form a basic macromolecular scaffold comprising the insoluble interphotoreceptor matrix.</text>
</comment>